<sequence length="290" mass="34403">MSKKIRFEPAGDISESEDIEEEEDEQESEMVESGSDISDDEKLPVLSSIIKKGKVDVKESYDQQGPSRSEEQEKQAIRQELSQLSFEELQKLKEKMGSKKFNQTVIGSKRKEVVKDFKRANANRPREMSSKNRRIKGKVAIQVPKVFRNDPRFDNLCGEFHEQKFHKNYDFVNKIKEEEIVKLKDELKEETIPRKIDKIKYLIQRMENQLREEKKRKVEEEKKKEEKQLTIDALNQGKMPYFATKSVRHQDNMKEKFDNLKKDGRLDQYMAKKRKHNAQRDRKSMPAKEF</sequence>
<keyword evidence="6" id="KW-0687">Ribonucleoprotein</keyword>
<name>A0A4Y7LRV8_9CRUS</name>
<evidence type="ECO:0000256" key="3">
    <source>
        <dbReference type="ARBA" id="ARBA00022517"/>
    </source>
</evidence>
<comment type="subunit">
    <text evidence="6">Associates with 90S and pre-40S pre-ribosomal particles.</text>
</comment>
<keyword evidence="5 6" id="KW-0539">Nucleus</keyword>
<dbReference type="EMBL" id="LR000460">
    <property type="protein sequence ID" value="SVE70079.1"/>
    <property type="molecule type" value="mRNA"/>
</dbReference>
<evidence type="ECO:0000313" key="9">
    <source>
        <dbReference type="EMBL" id="SVE70079.1"/>
    </source>
</evidence>
<dbReference type="GO" id="GO:0030686">
    <property type="term" value="C:90S preribosome"/>
    <property type="evidence" value="ECO:0007669"/>
    <property type="project" value="TreeGrafter"/>
</dbReference>
<feature type="region of interest" description="Disordered" evidence="8">
    <location>
        <begin position="1"/>
        <end position="43"/>
    </location>
</feature>
<proteinExistence type="evidence at transcript level"/>
<comment type="subcellular location">
    <subcellularLocation>
        <location evidence="1 6">Nucleus</location>
        <location evidence="1 6">Nucleolus</location>
    </subcellularLocation>
</comment>
<evidence type="ECO:0000256" key="1">
    <source>
        <dbReference type="ARBA" id="ARBA00004604"/>
    </source>
</evidence>
<feature type="compositionally biased region" description="Acidic residues" evidence="8">
    <location>
        <begin position="14"/>
        <end position="30"/>
    </location>
</feature>
<keyword evidence="3 6" id="KW-0690">Ribosome biogenesis</keyword>
<dbReference type="AlphaFoldDB" id="A0A4Y7LRV8"/>
<dbReference type="PANTHER" id="PTHR21738:SF0">
    <property type="entry name" value="RIBOSOMAL RNA PROCESSING PROTEIN 36 HOMOLOG"/>
    <property type="match status" value="1"/>
</dbReference>
<comment type="function">
    <text evidence="6">Component of the 90S pre-ribosome involved in the maturation of rRNAs. Required for early cleavages of the pre-RNAs in the 40S ribosomal subunit maturation pathway.</text>
</comment>
<reference evidence="9" key="1">
    <citation type="submission" date="2018-08" db="EMBL/GenBank/DDBJ databases">
        <authorList>
            <person name="Cornetti L."/>
        </authorList>
    </citation>
    <scope>NUCLEOTIDE SEQUENCE</scope>
    <source>
        <strain evidence="9">FI-BAL1-1</strain>
    </source>
</reference>
<gene>
    <name evidence="9" type="primary">EOG090X0E8U</name>
</gene>
<feature type="region of interest" description="Disordered" evidence="8">
    <location>
        <begin position="56"/>
        <end position="78"/>
    </location>
</feature>
<evidence type="ECO:0000256" key="4">
    <source>
        <dbReference type="ARBA" id="ARBA00022552"/>
    </source>
</evidence>
<feature type="coiled-coil region" evidence="7">
    <location>
        <begin position="196"/>
        <end position="230"/>
    </location>
</feature>
<accession>A0A4Y7LRV8</accession>
<protein>
    <recommendedName>
        <fullName evidence="6">rRNA biogenesis protein RRP36</fullName>
    </recommendedName>
</protein>
<keyword evidence="4 6" id="KW-0698">rRNA processing</keyword>
<evidence type="ECO:0000256" key="7">
    <source>
        <dbReference type="SAM" id="Coils"/>
    </source>
</evidence>
<dbReference type="PANTHER" id="PTHR21738">
    <property type="entry name" value="RIBOSOMAL RNA PROCESSING PROTEIN 36 HOMOLOG"/>
    <property type="match status" value="1"/>
</dbReference>
<evidence type="ECO:0000256" key="5">
    <source>
        <dbReference type="ARBA" id="ARBA00023242"/>
    </source>
</evidence>
<evidence type="ECO:0000256" key="2">
    <source>
        <dbReference type="ARBA" id="ARBA00009418"/>
    </source>
</evidence>
<dbReference type="GO" id="GO:0005730">
    <property type="term" value="C:nucleolus"/>
    <property type="evidence" value="ECO:0007669"/>
    <property type="project" value="UniProtKB-SubCell"/>
</dbReference>
<evidence type="ECO:0000256" key="8">
    <source>
        <dbReference type="SAM" id="MobiDB-lite"/>
    </source>
</evidence>
<dbReference type="Pfam" id="PF06102">
    <property type="entry name" value="RRP36"/>
    <property type="match status" value="1"/>
</dbReference>
<keyword evidence="7" id="KW-0175">Coiled coil</keyword>
<evidence type="ECO:0000256" key="6">
    <source>
        <dbReference type="RuleBase" id="RU368027"/>
    </source>
</evidence>
<dbReference type="InterPro" id="IPR009292">
    <property type="entry name" value="RRP36"/>
</dbReference>
<feature type="region of interest" description="Disordered" evidence="8">
    <location>
        <begin position="245"/>
        <end position="267"/>
    </location>
</feature>
<feature type="compositionally biased region" description="Basic and acidic residues" evidence="8">
    <location>
        <begin position="248"/>
        <end position="266"/>
    </location>
</feature>
<comment type="similarity">
    <text evidence="2 6">Belongs to the RRP36 family.</text>
</comment>
<feature type="compositionally biased region" description="Basic and acidic residues" evidence="8">
    <location>
        <begin position="68"/>
        <end position="77"/>
    </location>
</feature>
<dbReference type="GO" id="GO:0000462">
    <property type="term" value="P:maturation of SSU-rRNA from tricistronic rRNA transcript (SSU-rRNA, 5.8S rRNA, LSU-rRNA)"/>
    <property type="evidence" value="ECO:0007669"/>
    <property type="project" value="TreeGrafter"/>
</dbReference>
<organism evidence="9">
    <name type="scientific">Eubosmina coregoni</name>
    <dbReference type="NCBI Taxonomy" id="186181"/>
    <lineage>
        <taxon>Eukaryota</taxon>
        <taxon>Metazoa</taxon>
        <taxon>Ecdysozoa</taxon>
        <taxon>Arthropoda</taxon>
        <taxon>Crustacea</taxon>
        <taxon>Branchiopoda</taxon>
        <taxon>Diplostraca</taxon>
        <taxon>Cladocera</taxon>
        <taxon>Anomopoda</taxon>
        <taxon>Bosminidae</taxon>
        <taxon>Eubosmina</taxon>
    </lineage>
</organism>